<organism evidence="1 2">
    <name type="scientific">Myroides odoratimimus</name>
    <dbReference type="NCBI Taxonomy" id="76832"/>
    <lineage>
        <taxon>Bacteria</taxon>
        <taxon>Pseudomonadati</taxon>
        <taxon>Bacteroidota</taxon>
        <taxon>Flavobacteriia</taxon>
        <taxon>Flavobacteriales</taxon>
        <taxon>Flavobacteriaceae</taxon>
        <taxon>Myroides</taxon>
    </lineage>
</organism>
<evidence type="ECO:0000313" key="1">
    <source>
        <dbReference type="EMBL" id="ALU25795.1"/>
    </source>
</evidence>
<dbReference type="KEGG" id="mod:AS202_06435"/>
<dbReference type="AlphaFoldDB" id="A0A0U3FET0"/>
<proteinExistence type="predicted"/>
<dbReference type="EMBL" id="CP013690">
    <property type="protein sequence ID" value="ALU25795.1"/>
    <property type="molecule type" value="Genomic_DNA"/>
</dbReference>
<reference evidence="1 2" key="1">
    <citation type="journal article" date="2016" name="J. Zhejiang Univ. Sci. B">
        <title>Antibiotic resistance mechanisms of Myroides sp.</title>
        <authorList>
            <person name="Hu S."/>
            <person name="Yuan S."/>
            <person name="Qu H."/>
            <person name="Jiang T."/>
            <person name="Zhou Y."/>
            <person name="Wang M."/>
            <person name="Ming D."/>
        </authorList>
    </citation>
    <scope>NUCLEOTIDE SEQUENCE [LARGE SCALE GENOMIC DNA]</scope>
    <source>
        <strain evidence="1 2">PR63039</strain>
    </source>
</reference>
<evidence type="ECO:0000313" key="2">
    <source>
        <dbReference type="Proteomes" id="UP000069030"/>
    </source>
</evidence>
<gene>
    <name evidence="1" type="ORF">AS202_06435</name>
</gene>
<protein>
    <submittedName>
        <fullName evidence="1">Uncharacterized protein</fullName>
    </submittedName>
</protein>
<dbReference type="GeneID" id="66974426"/>
<dbReference type="Proteomes" id="UP000069030">
    <property type="component" value="Chromosome"/>
</dbReference>
<name>A0A0U3FET0_9FLAO</name>
<accession>A0A0U3FET0</accession>
<dbReference type="RefSeq" id="WP_006257728.1">
    <property type="nucleotide sequence ID" value="NZ_BCMQ01000001.1"/>
</dbReference>
<sequence>MDLDYESRFYMVWILSSIVIGVFGAILYKVIQDIKKKEVTKVQYIIAFIGSFIIALAFEWVLFYLAL</sequence>